<dbReference type="HOGENOM" id="CLU_072403_0_0_1"/>
<sequence length="317" mass="36456">MKEKVKMNRYTVVNRYFMRDSTDTTQNLCLQFNKLELTFCLLFSDPDEKKVHKCNSFNHNINGITYNFRTGFNSIYVGKTTDVAVMFNLIEYTLNLFRISLDGIWVDTTSVSSMQQLACHPSVQTIPTVFVGGESFSSSKLFELFNNLKGPLLRAYVLAPVEGDVDVIQNLFGAENVYIKKSGWLRKEHLLGSNSRFILLKESNLKEDTLVSFVERWLNGSETRLETMIVYFAADNKIDKELISNSLGGEPWDPAKRSQKFLAEGLWIREIVEGAWSLYSDCEKGLDIERNDGLLATVKVDEQGYGFFFHVWHKRFH</sequence>
<proteinExistence type="predicted"/>
<dbReference type="Pfam" id="PF07735">
    <property type="entry name" value="FBA_2"/>
    <property type="match status" value="1"/>
</dbReference>
<dbReference type="EMBL" id="GL379792">
    <property type="protein sequence ID" value="EGT54218.1"/>
    <property type="molecule type" value="Genomic_DNA"/>
</dbReference>
<dbReference type="eggNOG" id="ENOG502TJRX">
    <property type="taxonomic scope" value="Eukaryota"/>
</dbReference>
<dbReference type="OMA" id="WIREIVE"/>
<dbReference type="OrthoDB" id="5902920at2759"/>
<evidence type="ECO:0000313" key="3">
    <source>
        <dbReference type="Proteomes" id="UP000008068"/>
    </source>
</evidence>
<name>G0MFC1_CAEBE</name>
<feature type="domain" description="Sdz-33 F-box" evidence="1">
    <location>
        <begin position="168"/>
        <end position="228"/>
    </location>
</feature>
<organism evidence="3">
    <name type="scientific">Caenorhabditis brenneri</name>
    <name type="common">Nematode worm</name>
    <dbReference type="NCBI Taxonomy" id="135651"/>
    <lineage>
        <taxon>Eukaryota</taxon>
        <taxon>Metazoa</taxon>
        <taxon>Ecdysozoa</taxon>
        <taxon>Nematoda</taxon>
        <taxon>Chromadorea</taxon>
        <taxon>Rhabditida</taxon>
        <taxon>Rhabditina</taxon>
        <taxon>Rhabditomorpha</taxon>
        <taxon>Rhabditoidea</taxon>
        <taxon>Rhabditidae</taxon>
        <taxon>Peloderinae</taxon>
        <taxon>Caenorhabditis</taxon>
    </lineage>
</organism>
<accession>G0MFC1</accession>
<dbReference type="InParanoid" id="G0MFC1"/>
<protein>
    <recommendedName>
        <fullName evidence="1">Sdz-33 F-box domain-containing protein</fullName>
    </recommendedName>
</protein>
<dbReference type="PANTHER" id="PTHR21503">
    <property type="entry name" value="F-BOX-CONTAINING HYPOTHETICAL PROTEIN C.ELEGANS"/>
    <property type="match status" value="1"/>
</dbReference>
<keyword evidence="3" id="KW-1185">Reference proteome</keyword>
<dbReference type="InterPro" id="IPR012885">
    <property type="entry name" value="F-box_Sdz-33"/>
</dbReference>
<dbReference type="Proteomes" id="UP000008068">
    <property type="component" value="Unassembled WGS sequence"/>
</dbReference>
<dbReference type="AlphaFoldDB" id="G0MFC1"/>
<gene>
    <name evidence="2" type="ORF">CAEBREN_15357</name>
</gene>
<dbReference type="PANTHER" id="PTHR21503:SF8">
    <property type="entry name" value="F-BOX ASSOCIATED DOMAIN-CONTAINING PROTEIN-RELATED"/>
    <property type="match status" value="1"/>
</dbReference>
<evidence type="ECO:0000313" key="2">
    <source>
        <dbReference type="EMBL" id="EGT54218.1"/>
    </source>
</evidence>
<reference evidence="3" key="1">
    <citation type="submission" date="2011-07" db="EMBL/GenBank/DDBJ databases">
        <authorList>
            <consortium name="Caenorhabditis brenneri Sequencing and Analysis Consortium"/>
            <person name="Wilson R.K."/>
        </authorList>
    </citation>
    <scope>NUCLEOTIDE SEQUENCE [LARGE SCALE GENOMIC DNA]</scope>
    <source>
        <strain evidence="3">PB2801</strain>
    </source>
</reference>
<evidence type="ECO:0000259" key="1">
    <source>
        <dbReference type="Pfam" id="PF07735"/>
    </source>
</evidence>